<organism evidence="2 3">
    <name type="scientific">Cupriavidus neocaledonicus</name>
    <dbReference type="NCBI Taxonomy" id="1040979"/>
    <lineage>
        <taxon>Bacteria</taxon>
        <taxon>Pseudomonadati</taxon>
        <taxon>Pseudomonadota</taxon>
        <taxon>Betaproteobacteria</taxon>
        <taxon>Burkholderiales</taxon>
        <taxon>Burkholderiaceae</taxon>
        <taxon>Cupriavidus</taxon>
    </lineage>
</organism>
<gene>
    <name evidence="2" type="ORF">CBM2607_11470</name>
</gene>
<reference evidence="2 3" key="1">
    <citation type="submission" date="2018-01" db="EMBL/GenBank/DDBJ databases">
        <authorList>
            <person name="Clerissi C."/>
        </authorList>
    </citation>
    <scope>NUCLEOTIDE SEQUENCE [LARGE SCALE GENOMIC DNA]</scope>
    <source>
        <strain evidence="2">Cupriavidus taiwanensis STM 6160</strain>
    </source>
</reference>
<dbReference type="EMBL" id="LT984806">
    <property type="protein sequence ID" value="SPD46533.1"/>
    <property type="molecule type" value="Genomic_DNA"/>
</dbReference>
<protein>
    <submittedName>
        <fullName evidence="2">Uncharacterized protein</fullName>
    </submittedName>
</protein>
<name>A0A375H7S7_9BURK</name>
<accession>A0A375H7S7</accession>
<sequence>MSRGAGASRAPGTADRRCGPFIFPP</sequence>
<evidence type="ECO:0000256" key="1">
    <source>
        <dbReference type="SAM" id="MobiDB-lite"/>
    </source>
</evidence>
<feature type="region of interest" description="Disordered" evidence="1">
    <location>
        <begin position="1"/>
        <end position="25"/>
    </location>
</feature>
<evidence type="ECO:0000313" key="2">
    <source>
        <dbReference type="EMBL" id="SPD46533.1"/>
    </source>
</evidence>
<dbReference type="AlphaFoldDB" id="A0A375H7S7"/>
<proteinExistence type="predicted"/>
<dbReference type="Proteomes" id="UP000255168">
    <property type="component" value="Chromosome I"/>
</dbReference>
<evidence type="ECO:0000313" key="3">
    <source>
        <dbReference type="Proteomes" id="UP000255168"/>
    </source>
</evidence>